<dbReference type="PANTHER" id="PTHR11071">
    <property type="entry name" value="PEPTIDYL-PROLYL CIS-TRANS ISOMERASE"/>
    <property type="match status" value="1"/>
</dbReference>
<dbReference type="OrthoDB" id="193499at2759"/>
<comment type="function">
    <text evidence="7">PPIases accelerate the folding of proteins. It catalyzes the cis-trans isomerization of proline imidic peptide bonds in oligopeptides.</text>
</comment>
<evidence type="ECO:0000256" key="3">
    <source>
        <dbReference type="ARBA" id="ARBA00021047"/>
    </source>
</evidence>
<dbReference type="Gene3D" id="2.40.100.10">
    <property type="entry name" value="Cyclophilin-like"/>
    <property type="match status" value="1"/>
</dbReference>
<reference evidence="9 10" key="1">
    <citation type="submission" date="2019-02" db="EMBL/GenBank/DDBJ databases">
        <title>Genome sequencing of the rare red list fungi Phellinidium pouzarii.</title>
        <authorList>
            <person name="Buettner E."/>
            <person name="Kellner H."/>
        </authorList>
    </citation>
    <scope>NUCLEOTIDE SEQUENCE [LARGE SCALE GENOMIC DNA]</scope>
    <source>
        <strain evidence="9 10">DSM 108285</strain>
    </source>
</reference>
<dbReference type="CDD" id="cd01926">
    <property type="entry name" value="cyclophilin_ABH_like"/>
    <property type="match status" value="1"/>
</dbReference>
<dbReference type="InterPro" id="IPR002130">
    <property type="entry name" value="Cyclophilin-type_PPIase_dom"/>
</dbReference>
<dbReference type="PANTHER" id="PTHR11071:SF561">
    <property type="entry name" value="PEPTIDYL-PROLYL CIS-TRANS ISOMERASE D-RELATED"/>
    <property type="match status" value="1"/>
</dbReference>
<dbReference type="PROSITE" id="PS00170">
    <property type="entry name" value="CSA_PPIASE_1"/>
    <property type="match status" value="1"/>
</dbReference>
<evidence type="ECO:0000256" key="2">
    <source>
        <dbReference type="ARBA" id="ARBA00013194"/>
    </source>
</evidence>
<dbReference type="SUPFAM" id="SSF50891">
    <property type="entry name" value="Cyclophilin-like"/>
    <property type="match status" value="1"/>
</dbReference>
<protein>
    <recommendedName>
        <fullName evidence="3 7">Peptidyl-prolyl cis-trans isomerase</fullName>
        <shortName evidence="7">PPIase</shortName>
        <ecNumber evidence="2 7">5.2.1.8</ecNumber>
    </recommendedName>
</protein>
<sequence length="262" mass="29095">MQEAPAYMSPYKNYIPPTSLAYRLAHAFACLLPIHVRENFLLAPEVNDRRFSFFSSTTTARSTLTVAATMSMLFRRCFSAAAAAPKEAMANDSSFSSARSNVFFDVAIGDNSKGRIVFKLYDEVVPRTARNFRELAAGQHGYGYAGSSFHRIIPGFMLQGGDFTRHNGTGGRSIYGDRFADENFNIRHNKPGLLSMANAGPNTNGSQFFITTVLTSWLDRKHVVFGEVIEGMDIVKLIEKYGSESGRPRARFRALRHPAPES</sequence>
<comment type="caution">
    <text evidence="9">The sequence shown here is derived from an EMBL/GenBank/DDBJ whole genome shotgun (WGS) entry which is preliminary data.</text>
</comment>
<proteinExistence type="inferred from homology"/>
<evidence type="ECO:0000256" key="5">
    <source>
        <dbReference type="ARBA" id="ARBA00023235"/>
    </source>
</evidence>
<dbReference type="PRINTS" id="PR00153">
    <property type="entry name" value="CSAPPISMRASE"/>
</dbReference>
<keyword evidence="10" id="KW-1185">Reference proteome</keyword>
<dbReference type="GO" id="GO:0005737">
    <property type="term" value="C:cytoplasm"/>
    <property type="evidence" value="ECO:0007669"/>
    <property type="project" value="TreeGrafter"/>
</dbReference>
<evidence type="ECO:0000256" key="4">
    <source>
        <dbReference type="ARBA" id="ARBA00023110"/>
    </source>
</evidence>
<dbReference type="GO" id="GO:0016018">
    <property type="term" value="F:cyclosporin A binding"/>
    <property type="evidence" value="ECO:0007669"/>
    <property type="project" value="TreeGrafter"/>
</dbReference>
<comment type="catalytic activity">
    <reaction evidence="1 7">
        <text>[protein]-peptidylproline (omega=180) = [protein]-peptidylproline (omega=0)</text>
        <dbReference type="Rhea" id="RHEA:16237"/>
        <dbReference type="Rhea" id="RHEA-COMP:10747"/>
        <dbReference type="Rhea" id="RHEA-COMP:10748"/>
        <dbReference type="ChEBI" id="CHEBI:83833"/>
        <dbReference type="ChEBI" id="CHEBI:83834"/>
        <dbReference type="EC" id="5.2.1.8"/>
    </reaction>
</comment>
<name>A0A4S4L4R7_9AGAM</name>
<dbReference type="InterPro" id="IPR020892">
    <property type="entry name" value="Cyclophilin-type_PPIase_CS"/>
</dbReference>
<dbReference type="Pfam" id="PF00160">
    <property type="entry name" value="Pro_isomerase"/>
    <property type="match status" value="1"/>
</dbReference>
<dbReference type="EC" id="5.2.1.8" evidence="2 7"/>
<keyword evidence="5 7" id="KW-0413">Isomerase</keyword>
<evidence type="ECO:0000256" key="6">
    <source>
        <dbReference type="ARBA" id="ARBA00037940"/>
    </source>
</evidence>
<comment type="similarity">
    <text evidence="6">Belongs to the cyclophilin-type PPIase family. PPIase A subfamily.</text>
</comment>
<evidence type="ECO:0000259" key="8">
    <source>
        <dbReference type="PROSITE" id="PS50072"/>
    </source>
</evidence>
<dbReference type="AlphaFoldDB" id="A0A4S4L4R7"/>
<gene>
    <name evidence="9" type="ORF">EW145_g4163</name>
</gene>
<dbReference type="GO" id="GO:0003755">
    <property type="term" value="F:peptidyl-prolyl cis-trans isomerase activity"/>
    <property type="evidence" value="ECO:0007669"/>
    <property type="project" value="UniProtKB-UniRule"/>
</dbReference>
<keyword evidence="4 7" id="KW-0697">Rotamase</keyword>
<dbReference type="Proteomes" id="UP000308199">
    <property type="component" value="Unassembled WGS sequence"/>
</dbReference>
<dbReference type="InterPro" id="IPR029000">
    <property type="entry name" value="Cyclophilin-like_dom_sf"/>
</dbReference>
<dbReference type="GO" id="GO:0006457">
    <property type="term" value="P:protein folding"/>
    <property type="evidence" value="ECO:0007669"/>
    <property type="project" value="InterPro"/>
</dbReference>
<evidence type="ECO:0000256" key="1">
    <source>
        <dbReference type="ARBA" id="ARBA00000971"/>
    </source>
</evidence>
<organism evidence="9 10">
    <name type="scientific">Phellinidium pouzarii</name>
    <dbReference type="NCBI Taxonomy" id="167371"/>
    <lineage>
        <taxon>Eukaryota</taxon>
        <taxon>Fungi</taxon>
        <taxon>Dikarya</taxon>
        <taxon>Basidiomycota</taxon>
        <taxon>Agaricomycotina</taxon>
        <taxon>Agaricomycetes</taxon>
        <taxon>Hymenochaetales</taxon>
        <taxon>Hymenochaetaceae</taxon>
        <taxon>Phellinidium</taxon>
    </lineage>
</organism>
<evidence type="ECO:0000313" key="10">
    <source>
        <dbReference type="Proteomes" id="UP000308199"/>
    </source>
</evidence>
<dbReference type="FunFam" id="2.40.100.10:FF:000013">
    <property type="entry name" value="Peptidyl-prolyl cis-trans isomerase"/>
    <property type="match status" value="1"/>
</dbReference>
<dbReference type="PROSITE" id="PS50072">
    <property type="entry name" value="CSA_PPIASE_2"/>
    <property type="match status" value="1"/>
</dbReference>
<evidence type="ECO:0000313" key="9">
    <source>
        <dbReference type="EMBL" id="THH06329.1"/>
    </source>
</evidence>
<feature type="domain" description="PPIase cyclophilin-type" evidence="8">
    <location>
        <begin position="103"/>
        <end position="262"/>
    </location>
</feature>
<dbReference type="EMBL" id="SGPK01000202">
    <property type="protein sequence ID" value="THH06329.1"/>
    <property type="molecule type" value="Genomic_DNA"/>
</dbReference>
<accession>A0A4S4L4R7</accession>
<evidence type="ECO:0000256" key="7">
    <source>
        <dbReference type="RuleBase" id="RU363019"/>
    </source>
</evidence>